<dbReference type="SUPFAM" id="SSF81296">
    <property type="entry name" value="E set domains"/>
    <property type="match status" value="1"/>
</dbReference>
<dbReference type="SMART" id="SM00112">
    <property type="entry name" value="CA"/>
    <property type="match status" value="2"/>
</dbReference>
<dbReference type="OrthoDB" id="505641at2"/>
<dbReference type="PANTHER" id="PTHR24026">
    <property type="entry name" value="FAT ATYPICAL CADHERIN-RELATED"/>
    <property type="match status" value="1"/>
</dbReference>
<accession>A0A1H3JCJ0</accession>
<dbReference type="STRING" id="1244108.SAMN05444004_101262"/>
<name>A0A1H3JCJ0_9RHOB</name>
<dbReference type="EMBL" id="FNPX01000001">
    <property type="protein sequence ID" value="SDY36924.1"/>
    <property type="molecule type" value="Genomic_DNA"/>
</dbReference>
<reference evidence="5" key="1">
    <citation type="submission" date="2016-10" db="EMBL/GenBank/DDBJ databases">
        <authorList>
            <person name="Varghese N."/>
            <person name="Submissions S."/>
        </authorList>
    </citation>
    <scope>NUCLEOTIDE SEQUENCE [LARGE SCALE GENOMIC DNA]</scope>
    <source>
        <strain evidence="5">DSM 100420</strain>
    </source>
</reference>
<sequence>MALNPIIAENLKPGTAREIWDAPASNQIEGFATDFSVDQGEGVTFKINVNAAEGVEVPYTIEIYRLGYYGGDGATLVTTLDGLTGTAQPDPITDERGLVDAGNWAASAQWLTPEDAVSGVYLAKLVRADNGETNQIPFIVREDALRSDGTRSDIVLQTSDTTWQAYNGWAGNNSQVGGNFYGGFPSEDPGLPDPSPLGVDRAYAVSYNRPMITRDGGGFAAGAQDYLFGADYAAIYWLEKQGYDVSYISGVDTDRLGVDALLGHKSFLSVGHDEYWSGDQRDNVEAARDAGVNLQFWGGNDMYWKTRWETSIDGNGTEYRTLVSYKETWANYSLGAQPEDYANLDPANEWTGTWRDLRFVESVDAQGNLIASGAEPEHALIGTAFKGDGATVDDVGVDVPAELAGLRFWRDTTVADGGVTNLAPGIIGYEWNNVPDDEFRPAGLIELSNTLVDWPELLIDQGSRTVPGTDTHALTLYRAPSGALVFSAGTVFWTWGLSDEHDSSPYGVLVENLALKQFTINMFADMGIQPGVSDAILASRGLVRAEASTDTVAASITLDNIPDEVLAFQTYVISGTATDDDGDPLTDDGQVAMVEVSFDDGATWRPAEGRANWTYSWTPVVADTYTIRARAIDDSLNLPVNTGLPSDIVTVTTPPLPDSFSLFDGTPVAEAPISDAAALELGVRFEVAQTGVVTELSYWRAAGDADDTDVRSGHLWGPAGNLLATVTFNSAPGAVGWQTVALSTPVTVTAGQTYTASYKTLDNYVASAGFFAFDYSEPFNQLSVPATIGGVYRYGADLAVPTQSFQESNYWVDLTYEIGAPGNTAPVITSGTAFSTVENGFTAATIVAQDGQNDVLTYSIAGGVDAARFNIDATSGVLSFVDRPDFELPADTGGDNIYDVTVAVSDGIAPAVTQDIQITVTDQDPESPPNPLDSLFNETPVSAPLLNDGQALELGVEFEATQAGVITEVRYYRAAGDAGDTDVRAAHLWNAAGTLLATGQFISAPGETGWQTATFASPVLIQAGQTYTASYRTDDNYLGSSGFFGTNYTNASGVLSADAITNGVYRYGADLAAPTSSFNATNYWVDLGFEPGVVPSNEAPVLTSANAFSALENQTLAGTITATDADNNLLTYSIAGGVDAARFNIDATSGVLSFVDRPDFELPADTGGDNIYDVTVAVSDGIAPAVTQDIQITVTDEDPEAPPLSFATLFAETDTPATTITTDPTVYELGVQFSATTEGEVSDLRYFRSTPDASDTDVRVLNLWDSNGNRLATTTVQSDPGDTGWQIGALSAPVTLTPGSDYVVSYGTTENYVATSFFFQSDYTGPDGLLEAGGGNNGLFAAGLTDVFPTQSYQSTNYWVDVGFDVTPLAALSALLQNAPLVDELVF</sequence>
<keyword evidence="5" id="KW-1185">Reference proteome</keyword>
<evidence type="ECO:0000256" key="2">
    <source>
        <dbReference type="ARBA" id="ARBA00022989"/>
    </source>
</evidence>
<dbReference type="PROSITE" id="PS50268">
    <property type="entry name" value="CADHERIN_2"/>
    <property type="match status" value="2"/>
</dbReference>
<dbReference type="Proteomes" id="UP000198914">
    <property type="component" value="Unassembled WGS sequence"/>
</dbReference>
<dbReference type="Pfam" id="PF00028">
    <property type="entry name" value="Cadherin"/>
    <property type="match status" value="1"/>
</dbReference>
<dbReference type="InterPro" id="IPR002126">
    <property type="entry name" value="Cadherin-like_dom"/>
</dbReference>
<keyword evidence="2" id="KW-0472">Membrane</keyword>
<dbReference type="GO" id="GO:0007156">
    <property type="term" value="P:homophilic cell adhesion via plasma membrane adhesion molecules"/>
    <property type="evidence" value="ECO:0007669"/>
    <property type="project" value="InterPro"/>
</dbReference>
<gene>
    <name evidence="4" type="ORF">SAMN05444004_101262</name>
</gene>
<protein>
    <submittedName>
        <fullName evidence="4">Cadherin domain-containing protein</fullName>
    </submittedName>
</protein>
<dbReference type="InterPro" id="IPR014756">
    <property type="entry name" value="Ig_E-set"/>
</dbReference>
<feature type="domain" description="Cadherin" evidence="3">
    <location>
        <begin position="1116"/>
        <end position="1204"/>
    </location>
</feature>
<feature type="domain" description="Cadherin" evidence="3">
    <location>
        <begin position="840"/>
        <end position="931"/>
    </location>
</feature>
<dbReference type="GO" id="GO:0005886">
    <property type="term" value="C:plasma membrane"/>
    <property type="evidence" value="ECO:0007669"/>
    <property type="project" value="UniProtKB-SubCell"/>
</dbReference>
<evidence type="ECO:0000313" key="4">
    <source>
        <dbReference type="EMBL" id="SDY36924.1"/>
    </source>
</evidence>
<dbReference type="GO" id="GO:0005509">
    <property type="term" value="F:calcium ion binding"/>
    <property type="evidence" value="ECO:0007669"/>
    <property type="project" value="InterPro"/>
</dbReference>
<dbReference type="PANTHER" id="PTHR24026:SF126">
    <property type="entry name" value="PROTOCADHERIN FAT 4"/>
    <property type="match status" value="1"/>
</dbReference>
<dbReference type="CDD" id="cd11304">
    <property type="entry name" value="Cadherin_repeat"/>
    <property type="match status" value="2"/>
</dbReference>
<dbReference type="InterPro" id="IPR046540">
    <property type="entry name" value="DMFA2_C"/>
</dbReference>
<dbReference type="Gene3D" id="2.60.40.60">
    <property type="entry name" value="Cadherins"/>
    <property type="match status" value="2"/>
</dbReference>
<proteinExistence type="predicted"/>
<dbReference type="Gene3D" id="2.60.40.650">
    <property type="match status" value="1"/>
</dbReference>
<evidence type="ECO:0000259" key="3">
    <source>
        <dbReference type="PROSITE" id="PS50268"/>
    </source>
</evidence>
<keyword evidence="1" id="KW-0812">Transmembrane</keyword>
<dbReference type="Pfam" id="PF13313">
    <property type="entry name" value="DUF4082"/>
    <property type="match status" value="3"/>
</dbReference>
<dbReference type="InterPro" id="IPR015919">
    <property type="entry name" value="Cadherin-like_sf"/>
</dbReference>
<dbReference type="Pfam" id="PF20254">
    <property type="entry name" value="DMFA2_C"/>
    <property type="match status" value="1"/>
</dbReference>
<dbReference type="RefSeq" id="WP_092641091.1">
    <property type="nucleotide sequence ID" value="NZ_FNPX01000001.1"/>
</dbReference>
<dbReference type="InterPro" id="IPR025141">
    <property type="entry name" value="DUF4082"/>
</dbReference>
<organism evidence="4 5">
    <name type="scientific">Jannaschia faecimaris</name>
    <dbReference type="NCBI Taxonomy" id="1244108"/>
    <lineage>
        <taxon>Bacteria</taxon>
        <taxon>Pseudomonadati</taxon>
        <taxon>Pseudomonadota</taxon>
        <taxon>Alphaproteobacteria</taxon>
        <taxon>Rhodobacterales</taxon>
        <taxon>Roseobacteraceae</taxon>
        <taxon>Jannaschia</taxon>
    </lineage>
</organism>
<keyword evidence="2" id="KW-1133">Transmembrane helix</keyword>
<evidence type="ECO:0000256" key="1">
    <source>
        <dbReference type="ARBA" id="ARBA00022692"/>
    </source>
</evidence>
<dbReference type="SUPFAM" id="SSF49313">
    <property type="entry name" value="Cadherin-like"/>
    <property type="match status" value="2"/>
</dbReference>
<evidence type="ECO:0000313" key="5">
    <source>
        <dbReference type="Proteomes" id="UP000198914"/>
    </source>
</evidence>